<dbReference type="Gene3D" id="3.40.50.620">
    <property type="entry name" value="HUPs"/>
    <property type="match status" value="1"/>
</dbReference>
<comment type="caution">
    <text evidence="2">The sequence shown here is derived from an EMBL/GenBank/DDBJ whole genome shotgun (WGS) entry which is preliminary data.</text>
</comment>
<dbReference type="CDD" id="cd00293">
    <property type="entry name" value="USP-like"/>
    <property type="match status" value="1"/>
</dbReference>
<feature type="domain" description="UspA" evidence="1">
    <location>
        <begin position="2"/>
        <end position="147"/>
    </location>
</feature>
<dbReference type="InterPro" id="IPR006016">
    <property type="entry name" value="UspA"/>
</dbReference>
<evidence type="ECO:0000313" key="3">
    <source>
        <dbReference type="Proteomes" id="UP001205965"/>
    </source>
</evidence>
<evidence type="ECO:0000259" key="1">
    <source>
        <dbReference type="Pfam" id="PF00582"/>
    </source>
</evidence>
<organism evidence="2 3">
    <name type="scientific">Corynebacterium lemuris</name>
    <dbReference type="NCBI Taxonomy" id="1859292"/>
    <lineage>
        <taxon>Bacteria</taxon>
        <taxon>Bacillati</taxon>
        <taxon>Actinomycetota</taxon>
        <taxon>Actinomycetes</taxon>
        <taxon>Mycobacteriales</taxon>
        <taxon>Corynebacteriaceae</taxon>
        <taxon>Corynebacterium</taxon>
    </lineage>
</organism>
<dbReference type="EMBL" id="JANWTC010000011">
    <property type="protein sequence ID" value="MCS5480550.1"/>
    <property type="molecule type" value="Genomic_DNA"/>
</dbReference>
<protein>
    <submittedName>
        <fullName evidence="2">Universal stress protein</fullName>
    </submittedName>
</protein>
<dbReference type="SUPFAM" id="SSF52402">
    <property type="entry name" value="Adenine nucleotide alpha hydrolases-like"/>
    <property type="match status" value="1"/>
</dbReference>
<dbReference type="Proteomes" id="UP001205965">
    <property type="component" value="Unassembled WGS sequence"/>
</dbReference>
<proteinExistence type="predicted"/>
<dbReference type="InterPro" id="IPR014729">
    <property type="entry name" value="Rossmann-like_a/b/a_fold"/>
</dbReference>
<dbReference type="RefSeq" id="WP_259428627.1">
    <property type="nucleotide sequence ID" value="NZ_JANWTC010000011.1"/>
</dbReference>
<evidence type="ECO:0000313" key="2">
    <source>
        <dbReference type="EMBL" id="MCS5480550.1"/>
    </source>
</evidence>
<reference evidence="2 3" key="1">
    <citation type="submission" date="2022-08" db="EMBL/GenBank/DDBJ databases">
        <title>YIM 101645 draft genome.</title>
        <authorList>
            <person name="Chen X."/>
        </authorList>
    </citation>
    <scope>NUCLEOTIDE SEQUENCE [LARGE SCALE GENOMIC DNA]</scope>
    <source>
        <strain evidence="2 3">YIM 101645</strain>
    </source>
</reference>
<dbReference type="Pfam" id="PF00582">
    <property type="entry name" value="Usp"/>
    <property type="match status" value="1"/>
</dbReference>
<accession>A0ABT2FZ73</accession>
<gene>
    <name evidence="2" type="ORF">NYP18_12890</name>
</gene>
<sequence>MLIAFDGSREARRAITAAAQLLSPRSVELLTAWEPLHRAAARAVSMSGLHQAEWVTDTEENDPAYARAREICNEGVELAESLGLAARAHLVESETSVWSAIVDAARELEPDVIVTGTRGASAWKSFWQTSTAEGVLHHGGVPVFIVPPEN</sequence>
<name>A0ABT2FZ73_9CORY</name>
<keyword evidence="3" id="KW-1185">Reference proteome</keyword>